<protein>
    <submittedName>
        <fullName evidence="1">Uncharacterized protein</fullName>
    </submittedName>
</protein>
<comment type="caution">
    <text evidence="1">The sequence shown here is derived from an EMBL/GenBank/DDBJ whole genome shotgun (WGS) entry which is preliminary data.</text>
</comment>
<dbReference type="RefSeq" id="WP_303945605.1">
    <property type="nucleotide sequence ID" value="NZ_JABZXO010000031.1"/>
</dbReference>
<evidence type="ECO:0000313" key="2">
    <source>
        <dbReference type="Proteomes" id="UP000770330"/>
    </source>
</evidence>
<gene>
    <name evidence="1" type="ORF">HXO61_08895</name>
</gene>
<accession>A0A930KW12</accession>
<dbReference type="Proteomes" id="UP000770330">
    <property type="component" value="Unassembled WGS sequence"/>
</dbReference>
<name>A0A930KW12_9MICC</name>
<reference evidence="1" key="1">
    <citation type="submission" date="2020-04" db="EMBL/GenBank/DDBJ databases">
        <title>Deep metagenomics examines the oral microbiome during advanced dental caries in children, revealing novel taxa and co-occurrences with host molecules.</title>
        <authorList>
            <person name="Baker J.L."/>
            <person name="Morton J.T."/>
            <person name="Dinis M."/>
            <person name="Alvarez R."/>
            <person name="Tran N.C."/>
            <person name="Knight R."/>
            <person name="Edlund A."/>
        </authorList>
    </citation>
    <scope>NUCLEOTIDE SEQUENCE</scope>
    <source>
        <strain evidence="1">JCVI_39_bin.18</strain>
    </source>
</reference>
<dbReference type="AlphaFoldDB" id="A0A930KW12"/>
<sequence length="113" mass="12397">MTQHKNGSLRERLERALEFTSTDEQLAEWLVETGTLEDILAACTCTADEAAELLGYASVRSFKTLVHRRLAGKPSRVPLPVVKGAGDLWSRPEVVRAAEPQRVYSSFGVPAEG</sequence>
<dbReference type="EMBL" id="JABZXO010000031">
    <property type="protein sequence ID" value="MBF1658025.1"/>
    <property type="molecule type" value="Genomic_DNA"/>
</dbReference>
<proteinExistence type="predicted"/>
<organism evidence="1 2">
    <name type="scientific">Rothia mucilaginosa</name>
    <dbReference type="NCBI Taxonomy" id="43675"/>
    <lineage>
        <taxon>Bacteria</taxon>
        <taxon>Bacillati</taxon>
        <taxon>Actinomycetota</taxon>
        <taxon>Actinomycetes</taxon>
        <taxon>Micrococcales</taxon>
        <taxon>Micrococcaceae</taxon>
        <taxon>Rothia</taxon>
    </lineage>
</organism>
<evidence type="ECO:0000313" key="1">
    <source>
        <dbReference type="EMBL" id="MBF1658025.1"/>
    </source>
</evidence>